<dbReference type="OrthoDB" id="2377383at2759"/>
<dbReference type="EMBL" id="BLAL01000257">
    <property type="protein sequence ID" value="GES97310.1"/>
    <property type="molecule type" value="Genomic_DNA"/>
</dbReference>
<evidence type="ECO:0000313" key="2">
    <source>
        <dbReference type="EMBL" id="GES97310.1"/>
    </source>
</evidence>
<evidence type="ECO:0000313" key="3">
    <source>
        <dbReference type="Proteomes" id="UP000615446"/>
    </source>
</evidence>
<dbReference type="Proteomes" id="UP000615446">
    <property type="component" value="Unassembled WGS sequence"/>
</dbReference>
<gene>
    <name evidence="2" type="ORF">RCL2_002389500</name>
</gene>
<reference evidence="2" key="1">
    <citation type="submission" date="2019-10" db="EMBL/GenBank/DDBJ databases">
        <title>Conservation and host-specific expression of non-tandemly repeated heterogenous ribosome RNA gene in arbuscular mycorrhizal fungi.</title>
        <authorList>
            <person name="Maeda T."/>
            <person name="Kobayashi Y."/>
            <person name="Nakagawa T."/>
            <person name="Ezawa T."/>
            <person name="Yamaguchi K."/>
            <person name="Bino T."/>
            <person name="Nishimoto Y."/>
            <person name="Shigenobu S."/>
            <person name="Kawaguchi M."/>
        </authorList>
    </citation>
    <scope>NUCLEOTIDE SEQUENCE</scope>
    <source>
        <strain evidence="2">HR1</strain>
    </source>
</reference>
<dbReference type="AlphaFoldDB" id="A0A8H3QYP3"/>
<proteinExistence type="predicted"/>
<sequence>MRLKQAAKDAMQQRGFDLDYWDNVKDLNILTYLYHCKSKARTKLDKSKVYKNYTNALECIKSNYETGSNQYNKVVDALEAYHDDVESSMVKRFWERYNDNDVDVDVGDNNDDDNDATTSIHSMQQEKCLNVDFNRHSKLKNYCMRLRELLNQNSEQLSQQGRHAYNMLEWNVVDYGIFSKIIFPDKIPELPDISLPCLNLKNTLVTLRRKDQRFDPLIRIMQSLLEKNKISDNSEWFGNLYKWSYQLYTSIKYHDIDITTAEFTHLILGQDDRGYLISDFAAVVIDQDEGQYPSFLAEFASENTDTHKDKIVVVSEAAYELNCILETVENLDEWEVNKISFHAATVGGAIISFNTITPIFNEECSALIYVYRNEHTFNLRKSNSNMESNVGEVLRLITNYKVSNTVSNSQGALPNLPSTPEKSRVNKGTYTPPSQQINYIFQNLD</sequence>
<name>A0A8H3QYP3_9GLOM</name>
<protein>
    <submittedName>
        <fullName evidence="2">Uncharacterized protein</fullName>
    </submittedName>
</protein>
<organism evidence="2 3">
    <name type="scientific">Rhizophagus clarus</name>
    <dbReference type="NCBI Taxonomy" id="94130"/>
    <lineage>
        <taxon>Eukaryota</taxon>
        <taxon>Fungi</taxon>
        <taxon>Fungi incertae sedis</taxon>
        <taxon>Mucoromycota</taxon>
        <taxon>Glomeromycotina</taxon>
        <taxon>Glomeromycetes</taxon>
        <taxon>Glomerales</taxon>
        <taxon>Glomeraceae</taxon>
        <taxon>Rhizophagus</taxon>
    </lineage>
</organism>
<feature type="region of interest" description="Disordered" evidence="1">
    <location>
        <begin position="408"/>
        <end position="432"/>
    </location>
</feature>
<accession>A0A8H3QYP3</accession>
<evidence type="ECO:0000256" key="1">
    <source>
        <dbReference type="SAM" id="MobiDB-lite"/>
    </source>
</evidence>
<comment type="caution">
    <text evidence="2">The sequence shown here is derived from an EMBL/GenBank/DDBJ whole genome shotgun (WGS) entry which is preliminary data.</text>
</comment>